<dbReference type="SUPFAM" id="SSF55144">
    <property type="entry name" value="LigT-like"/>
    <property type="match status" value="1"/>
</dbReference>
<dbReference type="Gene3D" id="3.90.1140.10">
    <property type="entry name" value="Cyclic phosphodiesterase"/>
    <property type="match status" value="1"/>
</dbReference>
<dbReference type="RefSeq" id="WP_323450132.1">
    <property type="nucleotide sequence ID" value="NZ_BSBI01000013.1"/>
</dbReference>
<evidence type="ECO:0000313" key="3">
    <source>
        <dbReference type="Proteomes" id="UP001291653"/>
    </source>
</evidence>
<keyword evidence="2" id="KW-0436">Ligase</keyword>
<name>A0ABQ5P6E1_9ACTN</name>
<protein>
    <submittedName>
        <fullName evidence="2">2'-5' RNA ligase family protein</fullName>
    </submittedName>
</protein>
<dbReference type="InterPro" id="IPR009097">
    <property type="entry name" value="Cyclic_Pdiesterase"/>
</dbReference>
<dbReference type="Pfam" id="PF13563">
    <property type="entry name" value="2_5_RNA_ligase2"/>
    <property type="match status" value="1"/>
</dbReference>
<feature type="region of interest" description="Disordered" evidence="1">
    <location>
        <begin position="1"/>
        <end position="23"/>
    </location>
</feature>
<dbReference type="EMBL" id="BSBI01000013">
    <property type="protein sequence ID" value="GLF98145.1"/>
    <property type="molecule type" value="Genomic_DNA"/>
</dbReference>
<evidence type="ECO:0000313" key="2">
    <source>
        <dbReference type="EMBL" id="GLF98145.1"/>
    </source>
</evidence>
<proteinExistence type="predicted"/>
<comment type="caution">
    <text evidence="2">The sequence shown here is derived from an EMBL/GenBank/DDBJ whole genome shotgun (WGS) entry which is preliminary data.</text>
</comment>
<accession>A0ABQ5P6E1</accession>
<evidence type="ECO:0000256" key="1">
    <source>
        <dbReference type="SAM" id="MobiDB-lite"/>
    </source>
</evidence>
<keyword evidence="3" id="KW-1185">Reference proteome</keyword>
<dbReference type="GO" id="GO:0016874">
    <property type="term" value="F:ligase activity"/>
    <property type="evidence" value="ECO:0007669"/>
    <property type="project" value="UniProtKB-KW"/>
</dbReference>
<sequence>MPAALRSDARSFPVDPPPDPDRPQAVVAHDWDAFAALARMTDHWDRPGWTPGHRAYYWMLLPRSPELTALTRHCQHHLAPLRLDPVPDDGLHITLGRIGHRTDVTPRQAAELARTVAEHAPRAFALSAHPMTGSRGAVRYSLTPWTPLLHLHTVLNSAARRHGLPAGRPTAGFRPHLGIAYNNRDRDARPVIDAVAALRTLPPVTLRIARVELVELRRESTAYRWTRLHTARLPAPAVLPRV</sequence>
<dbReference type="Proteomes" id="UP001291653">
    <property type="component" value="Unassembled WGS sequence"/>
</dbReference>
<reference evidence="2 3" key="1">
    <citation type="submission" date="2022-10" db="EMBL/GenBank/DDBJ databases">
        <title>Draft genome sequence of Streptomyces sp. YSPA8.</title>
        <authorList>
            <person name="Moriuchi R."/>
            <person name="Dohra H."/>
            <person name="Yamamura H."/>
            <person name="Kodani S."/>
        </authorList>
    </citation>
    <scope>NUCLEOTIDE SEQUENCE [LARGE SCALE GENOMIC DNA]</scope>
    <source>
        <strain evidence="2 3">YSPA8</strain>
    </source>
</reference>
<organism evidence="2 3">
    <name type="scientific">Streptomyces yaizuensis</name>
    <dbReference type="NCBI Taxonomy" id="2989713"/>
    <lineage>
        <taxon>Bacteria</taxon>
        <taxon>Bacillati</taxon>
        <taxon>Actinomycetota</taxon>
        <taxon>Actinomycetes</taxon>
        <taxon>Kitasatosporales</taxon>
        <taxon>Streptomycetaceae</taxon>
        <taxon>Streptomyces</taxon>
    </lineage>
</organism>
<gene>
    <name evidence="2" type="ORF">SYYSPA8_27630</name>
</gene>